<dbReference type="InterPro" id="IPR007577">
    <property type="entry name" value="GlycoTrfase_DXD_sugar-bd_CS"/>
</dbReference>
<feature type="region of interest" description="Disordered" evidence="2">
    <location>
        <begin position="27"/>
        <end position="50"/>
    </location>
</feature>
<dbReference type="GO" id="GO:0016020">
    <property type="term" value="C:membrane"/>
    <property type="evidence" value="ECO:0007669"/>
    <property type="project" value="GOC"/>
</dbReference>
<keyword evidence="3" id="KW-0472">Membrane</keyword>
<keyword evidence="3" id="KW-1133">Transmembrane helix</keyword>
<evidence type="ECO:0000313" key="4">
    <source>
        <dbReference type="EMBL" id="TFK25300.1"/>
    </source>
</evidence>
<evidence type="ECO:0000313" key="5">
    <source>
        <dbReference type="Proteomes" id="UP000307440"/>
    </source>
</evidence>
<organism evidence="4 5">
    <name type="scientific">Coprinopsis marcescibilis</name>
    <name type="common">Agaric fungus</name>
    <name type="synonym">Psathyrella marcescibilis</name>
    <dbReference type="NCBI Taxonomy" id="230819"/>
    <lineage>
        <taxon>Eukaryota</taxon>
        <taxon>Fungi</taxon>
        <taxon>Dikarya</taxon>
        <taxon>Basidiomycota</taxon>
        <taxon>Agaricomycotina</taxon>
        <taxon>Agaricomycetes</taxon>
        <taxon>Agaricomycetidae</taxon>
        <taxon>Agaricales</taxon>
        <taxon>Agaricineae</taxon>
        <taxon>Psathyrellaceae</taxon>
        <taxon>Coprinopsis</taxon>
    </lineage>
</organism>
<evidence type="ECO:0000256" key="2">
    <source>
        <dbReference type="SAM" id="MobiDB-lite"/>
    </source>
</evidence>
<keyword evidence="3" id="KW-0812">Transmembrane</keyword>
<gene>
    <name evidence="4" type="ORF">FA15DRAFT_364823</name>
</gene>
<dbReference type="EMBL" id="ML210188">
    <property type="protein sequence ID" value="TFK25300.1"/>
    <property type="molecule type" value="Genomic_DNA"/>
</dbReference>
<evidence type="ECO:0000256" key="3">
    <source>
        <dbReference type="SAM" id="Phobius"/>
    </source>
</evidence>
<dbReference type="GO" id="GO:0016758">
    <property type="term" value="F:hexosyltransferase activity"/>
    <property type="evidence" value="ECO:0007669"/>
    <property type="project" value="TreeGrafter"/>
</dbReference>
<name>A0A5C3KYN1_COPMA</name>
<dbReference type="AlphaFoldDB" id="A0A5C3KYN1"/>
<dbReference type="PANTHER" id="PTHR12042">
    <property type="entry name" value="LACTOSYLCERAMIDE 4-ALPHA-GALACTOSYLTRANSFERASE ALPHA- 1,4-GALACTOSYLTRANSFERASE"/>
    <property type="match status" value="1"/>
</dbReference>
<reference evidence="4 5" key="1">
    <citation type="journal article" date="2019" name="Nat. Ecol. Evol.">
        <title>Megaphylogeny resolves global patterns of mushroom evolution.</title>
        <authorList>
            <person name="Varga T."/>
            <person name="Krizsan K."/>
            <person name="Foldi C."/>
            <person name="Dima B."/>
            <person name="Sanchez-Garcia M."/>
            <person name="Sanchez-Ramirez S."/>
            <person name="Szollosi G.J."/>
            <person name="Szarkandi J.G."/>
            <person name="Papp V."/>
            <person name="Albert L."/>
            <person name="Andreopoulos W."/>
            <person name="Angelini C."/>
            <person name="Antonin V."/>
            <person name="Barry K.W."/>
            <person name="Bougher N.L."/>
            <person name="Buchanan P."/>
            <person name="Buyck B."/>
            <person name="Bense V."/>
            <person name="Catcheside P."/>
            <person name="Chovatia M."/>
            <person name="Cooper J."/>
            <person name="Damon W."/>
            <person name="Desjardin D."/>
            <person name="Finy P."/>
            <person name="Geml J."/>
            <person name="Haridas S."/>
            <person name="Hughes K."/>
            <person name="Justo A."/>
            <person name="Karasinski D."/>
            <person name="Kautmanova I."/>
            <person name="Kiss B."/>
            <person name="Kocsube S."/>
            <person name="Kotiranta H."/>
            <person name="LaButti K.M."/>
            <person name="Lechner B.E."/>
            <person name="Liimatainen K."/>
            <person name="Lipzen A."/>
            <person name="Lukacs Z."/>
            <person name="Mihaltcheva S."/>
            <person name="Morgado L.N."/>
            <person name="Niskanen T."/>
            <person name="Noordeloos M.E."/>
            <person name="Ohm R.A."/>
            <person name="Ortiz-Santana B."/>
            <person name="Ovrebo C."/>
            <person name="Racz N."/>
            <person name="Riley R."/>
            <person name="Savchenko A."/>
            <person name="Shiryaev A."/>
            <person name="Soop K."/>
            <person name="Spirin V."/>
            <person name="Szebenyi C."/>
            <person name="Tomsovsky M."/>
            <person name="Tulloss R.E."/>
            <person name="Uehling J."/>
            <person name="Grigoriev I.V."/>
            <person name="Vagvolgyi C."/>
            <person name="Papp T."/>
            <person name="Martin F.M."/>
            <person name="Miettinen O."/>
            <person name="Hibbett D.S."/>
            <person name="Nagy L.G."/>
        </authorList>
    </citation>
    <scope>NUCLEOTIDE SEQUENCE [LARGE SCALE GENOMIC DNA]</scope>
    <source>
        <strain evidence="4 5">CBS 121175</strain>
    </source>
</reference>
<dbReference type="PANTHER" id="PTHR12042:SF21">
    <property type="entry name" value="ALPHA1,4-GALACTOSYLTRANSFERASE 1-RELATED"/>
    <property type="match status" value="1"/>
</dbReference>
<dbReference type="Gene3D" id="3.90.550.20">
    <property type="match status" value="1"/>
</dbReference>
<sequence length="543" mass="62413">MTSNDEEYLPFGDEDVALGVYRGPSASPTFSSINVRRRSASSSPNLPPSAWNRPEDTNWHSIRSYSNGPRMSRIRFSFRCFYQHLVNLISTQRRSRFRLFLYSLIAALVLGFAFLATHEPHIEISIYSRRWIQQEVDPVLPLSSCFDLGTQDESLYNITERIWEKRTRWDVHSGMDMGKGLTCYDFAGTIGRDWHRSGSEVGGGRTQGQRTMYHTYWRTDLAPFGTRQEYMLKSFFATQPLSSSHLILWSNGDLSTNPIIQHYLKQAPDYFSTRRADVSELSRGTVLKGSERLNNKDAKAWLDGDLLRLLVIWNFGGVWVDMDSLLTRNLHPLFEHEFVTQWDCYSTSPLFYASIIHVMPSSKDKPYTPLNGALMHFYAYSPYICEAFHIIETSSPPRPGTTDWGSLLYTKLWRRLVHGGITPFKILPWCFSDGRTCRIDNRLPDPFKKDGTGEDRWVSSNSRFSFWPFSSGQRGDRSGSYSSRIMSMEAGGLLDSILHKVFSVHLHNQWEKDFPSGGWVDRLLLRRYEDELGTGLLSGEDRG</sequence>
<dbReference type="SUPFAM" id="SSF53448">
    <property type="entry name" value="Nucleotide-diphospho-sugar transferases"/>
    <property type="match status" value="1"/>
</dbReference>
<evidence type="ECO:0000256" key="1">
    <source>
        <dbReference type="ARBA" id="ARBA00009003"/>
    </source>
</evidence>
<dbReference type="Proteomes" id="UP000307440">
    <property type="component" value="Unassembled WGS sequence"/>
</dbReference>
<protein>
    <recommendedName>
        <fullName evidence="6">Glycosyltransferase family 32 protein</fullName>
    </recommendedName>
</protein>
<evidence type="ECO:0008006" key="6">
    <source>
        <dbReference type="Google" id="ProtNLM"/>
    </source>
</evidence>
<dbReference type="Pfam" id="PF04488">
    <property type="entry name" value="Gly_transf_sug"/>
    <property type="match status" value="1"/>
</dbReference>
<dbReference type="InterPro" id="IPR051981">
    <property type="entry name" value="Glycosyltransf_32"/>
</dbReference>
<comment type="similarity">
    <text evidence="1">Belongs to the glycosyltransferase 32 family.</text>
</comment>
<keyword evidence="5" id="KW-1185">Reference proteome</keyword>
<feature type="transmembrane region" description="Helical" evidence="3">
    <location>
        <begin position="99"/>
        <end position="116"/>
    </location>
</feature>
<dbReference type="InterPro" id="IPR029044">
    <property type="entry name" value="Nucleotide-diphossugar_trans"/>
</dbReference>
<proteinExistence type="inferred from homology"/>
<dbReference type="GO" id="GO:0006688">
    <property type="term" value="P:glycosphingolipid biosynthetic process"/>
    <property type="evidence" value="ECO:0007669"/>
    <property type="project" value="TreeGrafter"/>
</dbReference>
<dbReference type="STRING" id="230819.A0A5C3KYN1"/>
<accession>A0A5C3KYN1</accession>
<dbReference type="OrthoDB" id="409543at2759"/>